<evidence type="ECO:0000256" key="8">
    <source>
        <dbReference type="ARBA" id="ARBA00022927"/>
    </source>
</evidence>
<organism evidence="20 21">
    <name type="scientific">Phycomyces blakesleeanus (strain ATCC 8743b / DSM 1359 / FGSC 10004 / NBRC 33097 / NRRL 1555)</name>
    <dbReference type="NCBI Taxonomy" id="763407"/>
    <lineage>
        <taxon>Eukaryota</taxon>
        <taxon>Fungi</taxon>
        <taxon>Fungi incertae sedis</taxon>
        <taxon>Mucoromycota</taxon>
        <taxon>Mucoromycotina</taxon>
        <taxon>Mucoromycetes</taxon>
        <taxon>Mucorales</taxon>
        <taxon>Phycomycetaceae</taxon>
        <taxon>Phycomyces</taxon>
    </lineage>
</organism>
<dbReference type="PANTHER" id="PTHR21622:SF0">
    <property type="entry name" value="COILED-COIL-HELIX-COILED-COIL-HELIX DOMAIN CONTAINING 4"/>
    <property type="match status" value="1"/>
</dbReference>
<evidence type="ECO:0000256" key="10">
    <source>
        <dbReference type="ARBA" id="ARBA00022989"/>
    </source>
</evidence>
<evidence type="ECO:0000313" key="21">
    <source>
        <dbReference type="Proteomes" id="UP000077315"/>
    </source>
</evidence>
<evidence type="ECO:0000256" key="7">
    <source>
        <dbReference type="ARBA" id="ARBA00022792"/>
    </source>
</evidence>
<comment type="subcellular location">
    <subcellularLocation>
        <location evidence="3">Mitochondrion inner membrane</location>
        <topology evidence="3">Single-pass type II membrane protein</topology>
        <orientation evidence="3">Intermembrane side</orientation>
    </subcellularLocation>
</comment>
<accession>A0A162XGN7</accession>
<dbReference type="PROSITE" id="PS51808">
    <property type="entry name" value="CHCH"/>
    <property type="match status" value="1"/>
</dbReference>
<evidence type="ECO:0000256" key="11">
    <source>
        <dbReference type="ARBA" id="ARBA00023002"/>
    </source>
</evidence>
<dbReference type="InParanoid" id="A0A162XGN7"/>
<evidence type="ECO:0000256" key="12">
    <source>
        <dbReference type="ARBA" id="ARBA00023010"/>
    </source>
</evidence>
<keyword evidence="15" id="KW-1015">Disulfide bond</keyword>
<feature type="compositionally biased region" description="Low complexity" evidence="18">
    <location>
        <begin position="153"/>
        <end position="169"/>
    </location>
</feature>
<evidence type="ECO:0000256" key="15">
    <source>
        <dbReference type="ARBA" id="ARBA00023157"/>
    </source>
</evidence>
<dbReference type="STRING" id="763407.A0A162XGN7"/>
<evidence type="ECO:0000256" key="16">
    <source>
        <dbReference type="ARBA" id="ARBA00023284"/>
    </source>
</evidence>
<comment type="cofactor">
    <cofactor evidence="2">
        <name>Cu(2+)</name>
        <dbReference type="ChEBI" id="CHEBI:29036"/>
    </cofactor>
</comment>
<keyword evidence="11" id="KW-0560">Oxidoreductase</keyword>
<evidence type="ECO:0000256" key="6">
    <source>
        <dbReference type="ARBA" id="ARBA00022692"/>
    </source>
</evidence>
<name>A0A162XGN7_PHYB8</name>
<gene>
    <name evidence="20" type="ORF">PHYBLDRAFT_186544</name>
</gene>
<feature type="compositionally biased region" description="Acidic residues" evidence="18">
    <location>
        <begin position="107"/>
        <end position="119"/>
    </location>
</feature>
<dbReference type="EMBL" id="KV440978">
    <property type="protein sequence ID" value="OAD74755.1"/>
    <property type="molecule type" value="Genomic_DNA"/>
</dbReference>
<feature type="domain" description="CHCH" evidence="19">
    <location>
        <begin position="66"/>
        <end position="102"/>
    </location>
</feature>
<dbReference type="Proteomes" id="UP000077315">
    <property type="component" value="Unassembled WGS sequence"/>
</dbReference>
<dbReference type="PANTHER" id="PTHR21622">
    <property type="entry name" value="COILED-COIL-HELIX-COILED-COIL-HELIX DOMAIN CONTAINING 4"/>
    <property type="match status" value="1"/>
</dbReference>
<comment type="cofactor">
    <cofactor evidence="1">
        <name>Zn(2+)</name>
        <dbReference type="ChEBI" id="CHEBI:29105"/>
    </cofactor>
</comment>
<keyword evidence="5" id="KW-0813">Transport</keyword>
<dbReference type="Gene3D" id="1.10.287.2900">
    <property type="match status" value="1"/>
</dbReference>
<evidence type="ECO:0000313" key="20">
    <source>
        <dbReference type="EMBL" id="OAD74755.1"/>
    </source>
</evidence>
<evidence type="ECO:0000256" key="4">
    <source>
        <dbReference type="ARBA" id="ARBA00013714"/>
    </source>
</evidence>
<proteinExistence type="predicted"/>
<evidence type="ECO:0000256" key="9">
    <source>
        <dbReference type="ARBA" id="ARBA00022946"/>
    </source>
</evidence>
<dbReference type="FunFam" id="1.10.287.2900:FF:000002">
    <property type="entry name" value="Mitochondrial intermembrane space import and assembly protein"/>
    <property type="match status" value="1"/>
</dbReference>
<keyword evidence="10" id="KW-1133">Transmembrane helix</keyword>
<dbReference type="GO" id="GO:0005758">
    <property type="term" value="C:mitochondrial intermembrane space"/>
    <property type="evidence" value="ECO:0007669"/>
    <property type="project" value="TreeGrafter"/>
</dbReference>
<dbReference type="InterPro" id="IPR010625">
    <property type="entry name" value="CHCH"/>
</dbReference>
<dbReference type="RefSeq" id="XP_018292795.1">
    <property type="nucleotide sequence ID" value="XM_018439255.1"/>
</dbReference>
<dbReference type="GO" id="GO:0045041">
    <property type="term" value="P:protein import into mitochondrial intermembrane space"/>
    <property type="evidence" value="ECO:0007669"/>
    <property type="project" value="InterPro"/>
</dbReference>
<keyword evidence="13" id="KW-0496">Mitochondrion</keyword>
<reference evidence="21" key="1">
    <citation type="submission" date="2015-06" db="EMBL/GenBank/DDBJ databases">
        <title>Expansion of signal transduction pathways in fungi by whole-genome duplication.</title>
        <authorList>
            <consortium name="DOE Joint Genome Institute"/>
            <person name="Corrochano L.M."/>
            <person name="Kuo A."/>
            <person name="Marcet-Houben M."/>
            <person name="Polaino S."/>
            <person name="Salamov A."/>
            <person name="Villalobos J.M."/>
            <person name="Alvarez M.I."/>
            <person name="Avalos J."/>
            <person name="Benito E.P."/>
            <person name="Benoit I."/>
            <person name="Burger G."/>
            <person name="Camino L.P."/>
            <person name="Canovas D."/>
            <person name="Cerda-Olmedo E."/>
            <person name="Cheng J.-F."/>
            <person name="Dominguez A."/>
            <person name="Elias M."/>
            <person name="Eslava A.P."/>
            <person name="Glaser F."/>
            <person name="Grimwood J."/>
            <person name="Gutierrez G."/>
            <person name="Heitman J."/>
            <person name="Henrissat B."/>
            <person name="Iturriaga E.A."/>
            <person name="Lang B.F."/>
            <person name="Lavin J.L."/>
            <person name="Lee S."/>
            <person name="Li W."/>
            <person name="Lindquist E."/>
            <person name="Lopez-Garcia S."/>
            <person name="Luque E.M."/>
            <person name="Marcos A.T."/>
            <person name="Martin J."/>
            <person name="McCluskey K."/>
            <person name="Medina H.R."/>
            <person name="Miralles-Duran A."/>
            <person name="Miyazaki A."/>
            <person name="Munoz-Torres E."/>
            <person name="Oguiza J.A."/>
            <person name="Ohm R."/>
            <person name="Olmedo M."/>
            <person name="Orejas M."/>
            <person name="Ortiz-Castellanos L."/>
            <person name="Pisabarro A.G."/>
            <person name="Rodriguez-Romero J."/>
            <person name="Ruiz-Herrera J."/>
            <person name="Ruiz-Vazquez R."/>
            <person name="Sanz C."/>
            <person name="Schackwitz W."/>
            <person name="Schmutz J."/>
            <person name="Shahriari M."/>
            <person name="Shelest E."/>
            <person name="Silva-Franco F."/>
            <person name="Soanes D."/>
            <person name="Syed K."/>
            <person name="Tagua V.G."/>
            <person name="Talbot N.J."/>
            <person name="Thon M."/>
            <person name="De vries R.P."/>
            <person name="Wiebenga A."/>
            <person name="Yadav J.S."/>
            <person name="Braun E.L."/>
            <person name="Baker S."/>
            <person name="Garre V."/>
            <person name="Horwitz B."/>
            <person name="Torres-Martinez S."/>
            <person name="Idnurm A."/>
            <person name="Herrera-Estrella A."/>
            <person name="Gabaldon T."/>
            <person name="Grigoriev I.V."/>
        </authorList>
    </citation>
    <scope>NUCLEOTIDE SEQUENCE [LARGE SCALE GENOMIC DNA]</scope>
    <source>
        <strain evidence="21">NRRL 1555(-)</strain>
    </source>
</reference>
<feature type="region of interest" description="Disordered" evidence="18">
    <location>
        <begin position="104"/>
        <end position="177"/>
    </location>
</feature>
<sequence>MSFGTKEGKDTVLFVDKEYVESQTPVEPVKPVDTPEENDQAAAYDPETGEINWDCPCLGGMANGPCGDDFKAAFSCFVYSEAEPKGVDCVEKFKNMQDCFRRHPDVYGDEIDDDDDEKEEQGKPESVGEKVVEKAVEKVEEESTPVAATDSATTVSPSSVLEESESQSTMSWISSWF</sequence>
<dbReference type="InterPro" id="IPR039289">
    <property type="entry name" value="CHCHD4"/>
</dbReference>
<evidence type="ECO:0000256" key="17">
    <source>
        <dbReference type="ARBA" id="ARBA00033150"/>
    </source>
</evidence>
<dbReference type="OrthoDB" id="7481291at2759"/>
<keyword evidence="12" id="KW-0811">Translocation</keyword>
<keyword evidence="6" id="KW-0812">Transmembrane</keyword>
<protein>
    <recommendedName>
        <fullName evidence="4">Mitochondrial intermembrane space import and assembly protein 40</fullName>
    </recommendedName>
    <alternativeName>
        <fullName evidence="17">Mitochondrial import inner membrane translocase TIM40</fullName>
    </alternativeName>
</protein>
<evidence type="ECO:0000259" key="19">
    <source>
        <dbReference type="Pfam" id="PF06747"/>
    </source>
</evidence>
<keyword evidence="7" id="KW-0999">Mitochondrion inner membrane</keyword>
<evidence type="ECO:0000256" key="2">
    <source>
        <dbReference type="ARBA" id="ARBA00001973"/>
    </source>
</evidence>
<dbReference type="VEuPathDB" id="FungiDB:PHYBLDRAFT_186544"/>
<evidence type="ECO:0000256" key="3">
    <source>
        <dbReference type="ARBA" id="ARBA00004164"/>
    </source>
</evidence>
<dbReference type="GO" id="GO:0015035">
    <property type="term" value="F:protein-disulfide reductase activity"/>
    <property type="evidence" value="ECO:0007669"/>
    <property type="project" value="InterPro"/>
</dbReference>
<evidence type="ECO:0000256" key="14">
    <source>
        <dbReference type="ARBA" id="ARBA00023136"/>
    </source>
</evidence>
<dbReference type="AlphaFoldDB" id="A0A162XGN7"/>
<evidence type="ECO:0000256" key="1">
    <source>
        <dbReference type="ARBA" id="ARBA00001947"/>
    </source>
</evidence>
<feature type="region of interest" description="Disordered" evidence="18">
    <location>
        <begin position="23"/>
        <end position="47"/>
    </location>
</feature>
<evidence type="ECO:0000256" key="18">
    <source>
        <dbReference type="SAM" id="MobiDB-lite"/>
    </source>
</evidence>
<evidence type="ECO:0000256" key="13">
    <source>
        <dbReference type="ARBA" id="ARBA00023128"/>
    </source>
</evidence>
<keyword evidence="8" id="KW-0653">Protein transport</keyword>
<dbReference type="GO" id="GO:0005743">
    <property type="term" value="C:mitochondrial inner membrane"/>
    <property type="evidence" value="ECO:0007669"/>
    <property type="project" value="UniProtKB-SubCell"/>
</dbReference>
<dbReference type="Pfam" id="PF06747">
    <property type="entry name" value="CHCH"/>
    <property type="match status" value="1"/>
</dbReference>
<keyword evidence="21" id="KW-1185">Reference proteome</keyword>
<keyword evidence="9" id="KW-0809">Transit peptide</keyword>
<keyword evidence="14" id="KW-0472">Membrane</keyword>
<keyword evidence="16" id="KW-0676">Redox-active center</keyword>
<dbReference type="GeneID" id="29000161"/>
<feature type="compositionally biased region" description="Basic and acidic residues" evidence="18">
    <location>
        <begin position="120"/>
        <end position="138"/>
    </location>
</feature>
<evidence type="ECO:0000256" key="5">
    <source>
        <dbReference type="ARBA" id="ARBA00022448"/>
    </source>
</evidence>